<sequence>MTIILPKDKAEKYRDTIRTALSSNKITAQDWASVIGRLGFFTYTSMLVHKLRRLQALRPSYELALQPADRAELEQWEALLHSCPTRPFADHFPAWDLD</sequence>
<dbReference type="OrthoDB" id="6771932at2759"/>
<keyword evidence="2" id="KW-1185">Reference proteome</keyword>
<evidence type="ECO:0000313" key="2">
    <source>
        <dbReference type="Proteomes" id="UP000717585"/>
    </source>
</evidence>
<dbReference type="Proteomes" id="UP000717585">
    <property type="component" value="Unassembled WGS sequence"/>
</dbReference>
<evidence type="ECO:0000313" key="1">
    <source>
        <dbReference type="EMBL" id="KAG9390620.1"/>
    </source>
</evidence>
<reference evidence="1" key="1">
    <citation type="submission" date="2021-05" db="EMBL/GenBank/DDBJ databases">
        <title>A free-living protist that lacks canonical eukaryotic 1 DNA replication and segregation systems.</title>
        <authorList>
            <person name="Salas-Leiva D.E."/>
            <person name="Tromer E.C."/>
            <person name="Curtis B.A."/>
            <person name="Jerlstrom-Hultqvist J."/>
            <person name="Kolisko M."/>
            <person name="Yi Z."/>
            <person name="Salas-Leiva J.S."/>
            <person name="Gallot-Lavallee L."/>
            <person name="Kops G.J.P.L."/>
            <person name="Archibald J.M."/>
            <person name="Simpson A.G.B."/>
            <person name="Roger A.J."/>
        </authorList>
    </citation>
    <scope>NUCLEOTIDE SEQUENCE</scope>
    <source>
        <strain evidence="1">BICM</strain>
    </source>
</reference>
<organism evidence="1 2">
    <name type="scientific">Carpediemonas membranifera</name>
    <dbReference type="NCBI Taxonomy" id="201153"/>
    <lineage>
        <taxon>Eukaryota</taxon>
        <taxon>Metamonada</taxon>
        <taxon>Carpediemonas-like organisms</taxon>
        <taxon>Carpediemonas</taxon>
    </lineage>
</organism>
<protein>
    <submittedName>
        <fullName evidence="1">Uncharacterized protein</fullName>
    </submittedName>
</protein>
<proteinExistence type="predicted"/>
<name>A0A8J6ART0_9EUKA</name>
<dbReference type="AlphaFoldDB" id="A0A8J6ART0"/>
<accession>A0A8J6ART0</accession>
<dbReference type="EMBL" id="JAHDYR010000064">
    <property type="protein sequence ID" value="KAG9390620.1"/>
    <property type="molecule type" value="Genomic_DNA"/>
</dbReference>
<comment type="caution">
    <text evidence="1">The sequence shown here is derived from an EMBL/GenBank/DDBJ whole genome shotgun (WGS) entry which is preliminary data.</text>
</comment>
<gene>
    <name evidence="1" type="ORF">J8273_7984</name>
</gene>